<dbReference type="InParanoid" id="A0A6P6YCM5"/>
<keyword evidence="1" id="KW-0732">Signal</keyword>
<sequence length="480" mass="48042">MFKYIVVISSMIVCCIAGGYGGGGGSSGYGGGMSRGGGGYGGGGMGGYGGGGGGGFGGGGMGVIQAAIQSRHNVQFYDVPSTGMVNPTTIEVGAQAIPVNMIFRSASSNLNVQQMHEGAAGSQQESQSEDEPHYLKHTVKKPILQEVYEVITPYRKITQEIKPVQEDIQTIIARMSGGGGGYGGGMGGGGGGYGGGMSRGGGGYGGGGGGSRKVASYGTSGPAIVSAAIQSRHNIQYYDVPTSRQITPISIDIGANVIPVSMVFRSASSQLSVEQNHLNQGGSVQETASQDEPHVLRHTVHKPILQEVREVIVPMRRIQQEIQPVQEEVQTLIARGRQQATQVATVVAAPVATVAAAPVAAAPVATVAAAPVATVAAAPVTTVAAAPVATVAAAPAAATIAAGPALATGPAFLIAGPAFTTGQTFATGPALAAAAAPTLVAAGPAQFTGFLAPNSGFATLGHHQKFLAAPGLTGNIKFKK</sequence>
<dbReference type="Proteomes" id="UP000515146">
    <property type="component" value="Unplaced"/>
</dbReference>
<protein>
    <submittedName>
        <fullName evidence="3">Glycine, alanine and asparagine-rich protein-like isoform X1</fullName>
    </submittedName>
</protein>
<gene>
    <name evidence="3" type="primary">LOC113796571</name>
</gene>
<dbReference type="RefSeq" id="XP_027202671.1">
    <property type="nucleotide sequence ID" value="XM_027346870.1"/>
</dbReference>
<feature type="signal peptide" evidence="1">
    <location>
        <begin position="1"/>
        <end position="21"/>
    </location>
</feature>
<proteinExistence type="predicted"/>
<feature type="chain" id="PRO_5028035658" evidence="1">
    <location>
        <begin position="22"/>
        <end position="480"/>
    </location>
</feature>
<dbReference type="KEGG" id="dpte:113796571"/>
<evidence type="ECO:0000313" key="2">
    <source>
        <dbReference type="Proteomes" id="UP000515146"/>
    </source>
</evidence>
<reference evidence="3" key="1">
    <citation type="submission" date="2025-08" db="UniProtKB">
        <authorList>
            <consortium name="RefSeq"/>
        </authorList>
    </citation>
    <scope>IDENTIFICATION</scope>
    <source>
        <strain evidence="3">Airmid</strain>
    </source>
</reference>
<evidence type="ECO:0000256" key="1">
    <source>
        <dbReference type="SAM" id="SignalP"/>
    </source>
</evidence>
<accession>A0A6P6YCM5</accession>
<evidence type="ECO:0000313" key="3">
    <source>
        <dbReference type="RefSeq" id="XP_027202671.1"/>
    </source>
</evidence>
<name>A0A6P6YCM5_DERPT</name>
<organism evidence="2 3">
    <name type="scientific">Dermatophagoides pteronyssinus</name>
    <name type="common">European house dust mite</name>
    <dbReference type="NCBI Taxonomy" id="6956"/>
    <lineage>
        <taxon>Eukaryota</taxon>
        <taxon>Metazoa</taxon>
        <taxon>Ecdysozoa</taxon>
        <taxon>Arthropoda</taxon>
        <taxon>Chelicerata</taxon>
        <taxon>Arachnida</taxon>
        <taxon>Acari</taxon>
        <taxon>Acariformes</taxon>
        <taxon>Sarcoptiformes</taxon>
        <taxon>Astigmata</taxon>
        <taxon>Psoroptidia</taxon>
        <taxon>Analgoidea</taxon>
        <taxon>Pyroglyphidae</taxon>
        <taxon>Dermatophagoidinae</taxon>
        <taxon>Dermatophagoides</taxon>
    </lineage>
</organism>
<dbReference type="AlphaFoldDB" id="A0A6P6YCM5"/>
<keyword evidence="2" id="KW-1185">Reference proteome</keyword>